<dbReference type="STRING" id="1117702.AQZ52_14720"/>
<dbReference type="EMBL" id="LLZS01000009">
    <property type="protein sequence ID" value="KUR70118.1"/>
    <property type="molecule type" value="Genomic_DNA"/>
</dbReference>
<protein>
    <recommendedName>
        <fullName evidence="1">RNA polymerase sigma-70 ECF-like HTH domain-containing protein</fullName>
    </recommendedName>
</protein>
<organism evidence="2 3">
    <name type="scientific">Novosphingobium fuchskuhlense</name>
    <dbReference type="NCBI Taxonomy" id="1117702"/>
    <lineage>
        <taxon>Bacteria</taxon>
        <taxon>Pseudomonadati</taxon>
        <taxon>Pseudomonadota</taxon>
        <taxon>Alphaproteobacteria</taxon>
        <taxon>Sphingomonadales</taxon>
        <taxon>Sphingomonadaceae</taxon>
        <taxon>Novosphingobium</taxon>
    </lineage>
</organism>
<comment type="caution">
    <text evidence="2">The sequence shown here is derived from an EMBL/GenBank/DDBJ whole genome shotgun (WGS) entry which is preliminary data.</text>
</comment>
<evidence type="ECO:0000313" key="2">
    <source>
        <dbReference type="EMBL" id="KUR70118.1"/>
    </source>
</evidence>
<dbReference type="Gene3D" id="1.10.10.10">
    <property type="entry name" value="Winged helix-like DNA-binding domain superfamily/Winged helix DNA-binding domain"/>
    <property type="match status" value="1"/>
</dbReference>
<gene>
    <name evidence="2" type="ORF">AQZ52_14720</name>
</gene>
<dbReference type="InterPro" id="IPR014284">
    <property type="entry name" value="RNA_pol_sigma-70_dom"/>
</dbReference>
<feature type="domain" description="RNA polymerase sigma-70 ECF-like HTH" evidence="1">
    <location>
        <begin position="14"/>
        <end position="173"/>
    </location>
</feature>
<name>A0A117USN8_9SPHN</name>
<dbReference type="InterPro" id="IPR036388">
    <property type="entry name" value="WH-like_DNA-bd_sf"/>
</dbReference>
<evidence type="ECO:0000259" key="1">
    <source>
        <dbReference type="Pfam" id="PF07638"/>
    </source>
</evidence>
<dbReference type="GO" id="GO:0006352">
    <property type="term" value="P:DNA-templated transcription initiation"/>
    <property type="evidence" value="ECO:0007669"/>
    <property type="project" value="InterPro"/>
</dbReference>
<dbReference type="AlphaFoldDB" id="A0A117USN8"/>
<dbReference type="InterPro" id="IPR013324">
    <property type="entry name" value="RNA_pol_sigma_r3/r4-like"/>
</dbReference>
<sequence>MAAGLAAAGPTSSGARDALLASVYDELRQAAARLLRRDAPYLTLQPTELVNEAALRLMKLERMSFADRQHFFATGARVLRQAMIDAIRARRARKRQAPDVAITAHGEAAIDIEALDAALVRLEAASPELARLVELRFFAGLSVPEIAALWQESESTVKRRWKAARLWLAAELKD</sequence>
<dbReference type="Pfam" id="PF07638">
    <property type="entry name" value="Sigma70_ECF"/>
    <property type="match status" value="1"/>
</dbReference>
<dbReference type="NCBIfam" id="TIGR02937">
    <property type="entry name" value="sigma70-ECF"/>
    <property type="match status" value="1"/>
</dbReference>
<reference evidence="2 3" key="1">
    <citation type="submission" date="2015-10" db="EMBL/GenBank/DDBJ databases">
        <title>Draft genome sequence of Novosphingobium fuchskuhlense DSM 25065 isolated from a surface water sample of the southwest basin of Lake Grosse Fuchskuhle.</title>
        <authorList>
            <person name="Ruckert C."/>
            <person name="Winkler A."/>
            <person name="Glaeser J."/>
            <person name="Grossart H.-P."/>
            <person name="Kalinowski J."/>
            <person name="Glaeser S."/>
        </authorList>
    </citation>
    <scope>NUCLEOTIDE SEQUENCE [LARGE SCALE GENOMIC DNA]</scope>
    <source>
        <strain evidence="2 3">FNE08-7</strain>
    </source>
</reference>
<proteinExistence type="predicted"/>
<keyword evidence="3" id="KW-1185">Reference proteome</keyword>
<dbReference type="Proteomes" id="UP000058012">
    <property type="component" value="Unassembled WGS sequence"/>
</dbReference>
<dbReference type="InterPro" id="IPR053812">
    <property type="entry name" value="HTH_Sigma70_ECF-like"/>
</dbReference>
<dbReference type="InterPro" id="IPR011517">
    <property type="entry name" value="RNA_pol_sigma70_ECF-like"/>
</dbReference>
<dbReference type="NCBIfam" id="TIGR02999">
    <property type="entry name" value="Sig-70_X6"/>
    <property type="match status" value="1"/>
</dbReference>
<dbReference type="SUPFAM" id="SSF88659">
    <property type="entry name" value="Sigma3 and sigma4 domains of RNA polymerase sigma factors"/>
    <property type="match status" value="1"/>
</dbReference>
<dbReference type="GO" id="GO:0003700">
    <property type="term" value="F:DNA-binding transcription factor activity"/>
    <property type="evidence" value="ECO:0007669"/>
    <property type="project" value="InterPro"/>
</dbReference>
<evidence type="ECO:0000313" key="3">
    <source>
        <dbReference type="Proteomes" id="UP000058012"/>
    </source>
</evidence>
<accession>A0A117USN8</accession>